<comment type="caution">
    <text evidence="1">The sequence shown here is derived from an EMBL/GenBank/DDBJ whole genome shotgun (WGS) entry which is preliminary data.</text>
</comment>
<dbReference type="AlphaFoldDB" id="A0A9X3EFB9"/>
<evidence type="ECO:0000313" key="1">
    <source>
        <dbReference type="EMBL" id="MCY0965710.1"/>
    </source>
</evidence>
<dbReference type="Proteomes" id="UP001150830">
    <property type="component" value="Unassembled WGS sequence"/>
</dbReference>
<proteinExistence type="predicted"/>
<evidence type="ECO:0000313" key="2">
    <source>
        <dbReference type="Proteomes" id="UP001150830"/>
    </source>
</evidence>
<sequence>MNTEFNRAIADLTATATGITGAATDSRSVSQRKLAARRAVEEHLERKRMRNLLGDDVALYDKP</sequence>
<gene>
    <name evidence="1" type="ORF">OUO13_10960</name>
</gene>
<reference evidence="1" key="1">
    <citation type="submission" date="2022-11" db="EMBL/GenBank/DDBJ databases">
        <title>Parathalassolutuus dongxingensis gen. nov., sp. nov., a novel member of family Oceanospirillaceae isolated from a coastal shrimp pond in Guangxi, China.</title>
        <authorList>
            <person name="Chen H."/>
        </authorList>
    </citation>
    <scope>NUCLEOTIDE SEQUENCE</scope>
    <source>
        <strain evidence="1">G-43</strain>
    </source>
</reference>
<dbReference type="InterPro" id="IPR058059">
    <property type="entry name" value="PA3496-like"/>
</dbReference>
<dbReference type="RefSeq" id="WP_283173922.1">
    <property type="nucleotide sequence ID" value="NZ_JAPNOA010000028.1"/>
</dbReference>
<protein>
    <submittedName>
        <fullName evidence="1">Uncharacterized protein</fullName>
    </submittedName>
</protein>
<dbReference type="NCBIfam" id="NF046101">
    <property type="entry name" value="PA3496_fam"/>
    <property type="match status" value="1"/>
</dbReference>
<dbReference type="EMBL" id="JAPNOA010000028">
    <property type="protein sequence ID" value="MCY0965710.1"/>
    <property type="molecule type" value="Genomic_DNA"/>
</dbReference>
<accession>A0A9X3EFB9</accession>
<organism evidence="1 2">
    <name type="scientific">Parathalassolituus penaei</name>
    <dbReference type="NCBI Taxonomy" id="2997323"/>
    <lineage>
        <taxon>Bacteria</taxon>
        <taxon>Pseudomonadati</taxon>
        <taxon>Pseudomonadota</taxon>
        <taxon>Gammaproteobacteria</taxon>
        <taxon>Oceanospirillales</taxon>
        <taxon>Oceanospirillaceae</taxon>
        <taxon>Parathalassolituus</taxon>
    </lineage>
</organism>
<keyword evidence="2" id="KW-1185">Reference proteome</keyword>
<name>A0A9X3EFB9_9GAMM</name>